<name>J0WZ60_AURST</name>
<sequence>MSGGQQPHNHSSRQDLTHSPAATLREDEGETIDSDTLLGPAALATASPAPSITEVVDDAEEINLAASFHPTNDQSPADTVSESETALRPAHRMSRVAANELGETVNPGTHGSYPCPVDGCTSTFTARSNLKRHLWSNGVPCPQNCGTIVQRGNERWAMKRHISSYCRMTPKETRDRNVAAERERRKASKKERKQAKKTARDEPPASAADLTKRRRIA</sequence>
<evidence type="ECO:0008006" key="4">
    <source>
        <dbReference type="Google" id="ProtNLM"/>
    </source>
</evidence>
<dbReference type="AlphaFoldDB" id="J0WZ60"/>
<accession>J0WZ60</accession>
<proteinExistence type="predicted"/>
<dbReference type="InParanoid" id="J0WZ60"/>
<feature type="compositionally biased region" description="Basic and acidic residues" evidence="1">
    <location>
        <begin position="169"/>
        <end position="184"/>
    </location>
</feature>
<gene>
    <name evidence="2" type="ORF">AURDEDRAFT_166372</name>
</gene>
<feature type="region of interest" description="Disordered" evidence="1">
    <location>
        <begin position="169"/>
        <end position="217"/>
    </location>
</feature>
<feature type="region of interest" description="Disordered" evidence="1">
    <location>
        <begin position="67"/>
        <end position="90"/>
    </location>
</feature>
<keyword evidence="3" id="KW-1185">Reference proteome</keyword>
<feature type="compositionally biased region" description="Polar residues" evidence="1">
    <location>
        <begin position="69"/>
        <end position="84"/>
    </location>
</feature>
<reference evidence="3" key="1">
    <citation type="journal article" date="2012" name="Science">
        <title>The Paleozoic origin of enzymatic lignin decomposition reconstructed from 31 fungal genomes.</title>
        <authorList>
            <person name="Floudas D."/>
            <person name="Binder M."/>
            <person name="Riley R."/>
            <person name="Barry K."/>
            <person name="Blanchette R.A."/>
            <person name="Henrissat B."/>
            <person name="Martinez A.T."/>
            <person name="Otillar R."/>
            <person name="Spatafora J.W."/>
            <person name="Yadav J.S."/>
            <person name="Aerts A."/>
            <person name="Benoit I."/>
            <person name="Boyd A."/>
            <person name="Carlson A."/>
            <person name="Copeland A."/>
            <person name="Coutinho P.M."/>
            <person name="de Vries R.P."/>
            <person name="Ferreira P."/>
            <person name="Findley K."/>
            <person name="Foster B."/>
            <person name="Gaskell J."/>
            <person name="Glotzer D."/>
            <person name="Gorecki P."/>
            <person name="Heitman J."/>
            <person name="Hesse C."/>
            <person name="Hori C."/>
            <person name="Igarashi K."/>
            <person name="Jurgens J.A."/>
            <person name="Kallen N."/>
            <person name="Kersten P."/>
            <person name="Kohler A."/>
            <person name="Kuees U."/>
            <person name="Kumar T.K.A."/>
            <person name="Kuo A."/>
            <person name="LaButti K."/>
            <person name="Larrondo L.F."/>
            <person name="Lindquist E."/>
            <person name="Ling A."/>
            <person name="Lombard V."/>
            <person name="Lucas S."/>
            <person name="Lundell T."/>
            <person name="Martin R."/>
            <person name="McLaughlin D.J."/>
            <person name="Morgenstern I."/>
            <person name="Morin E."/>
            <person name="Murat C."/>
            <person name="Nagy L.G."/>
            <person name="Nolan M."/>
            <person name="Ohm R.A."/>
            <person name="Patyshakuliyeva A."/>
            <person name="Rokas A."/>
            <person name="Ruiz-Duenas F.J."/>
            <person name="Sabat G."/>
            <person name="Salamov A."/>
            <person name="Samejima M."/>
            <person name="Schmutz J."/>
            <person name="Slot J.C."/>
            <person name="St John F."/>
            <person name="Stenlid J."/>
            <person name="Sun H."/>
            <person name="Sun S."/>
            <person name="Syed K."/>
            <person name="Tsang A."/>
            <person name="Wiebenga A."/>
            <person name="Young D."/>
            <person name="Pisabarro A."/>
            <person name="Eastwood D.C."/>
            <person name="Martin F."/>
            <person name="Cullen D."/>
            <person name="Grigoriev I.V."/>
            <person name="Hibbett D.S."/>
        </authorList>
    </citation>
    <scope>NUCLEOTIDE SEQUENCE [LARGE SCALE GENOMIC DNA]</scope>
    <source>
        <strain evidence="3">TFB10046</strain>
    </source>
</reference>
<evidence type="ECO:0000256" key="1">
    <source>
        <dbReference type="SAM" id="MobiDB-lite"/>
    </source>
</evidence>
<evidence type="ECO:0000313" key="3">
    <source>
        <dbReference type="Proteomes" id="UP000006514"/>
    </source>
</evidence>
<evidence type="ECO:0000313" key="2">
    <source>
        <dbReference type="EMBL" id="EJD44587.1"/>
    </source>
</evidence>
<dbReference type="KEGG" id="adl:AURDEDRAFT_166372"/>
<feature type="compositionally biased region" description="Basic residues" evidence="1">
    <location>
        <begin position="185"/>
        <end position="197"/>
    </location>
</feature>
<dbReference type="Gene3D" id="3.30.160.60">
    <property type="entry name" value="Classic Zinc Finger"/>
    <property type="match status" value="1"/>
</dbReference>
<organism evidence="2 3">
    <name type="scientific">Auricularia subglabra (strain TFB-10046 / SS5)</name>
    <name type="common">White-rot fungus</name>
    <name type="synonym">Auricularia delicata (strain TFB10046)</name>
    <dbReference type="NCBI Taxonomy" id="717982"/>
    <lineage>
        <taxon>Eukaryota</taxon>
        <taxon>Fungi</taxon>
        <taxon>Dikarya</taxon>
        <taxon>Basidiomycota</taxon>
        <taxon>Agaricomycotina</taxon>
        <taxon>Agaricomycetes</taxon>
        <taxon>Auriculariales</taxon>
        <taxon>Auriculariaceae</taxon>
        <taxon>Auricularia</taxon>
    </lineage>
</organism>
<dbReference type="EMBL" id="JH687770">
    <property type="protein sequence ID" value="EJD44587.1"/>
    <property type="molecule type" value="Genomic_DNA"/>
</dbReference>
<feature type="region of interest" description="Disordered" evidence="1">
    <location>
        <begin position="1"/>
        <end position="52"/>
    </location>
</feature>
<protein>
    <recommendedName>
        <fullName evidence="4">C2H2-type domain-containing protein</fullName>
    </recommendedName>
</protein>
<dbReference type="Proteomes" id="UP000006514">
    <property type="component" value="Unassembled WGS sequence"/>
</dbReference>
<feature type="compositionally biased region" description="Low complexity" evidence="1">
    <location>
        <begin position="36"/>
        <end position="51"/>
    </location>
</feature>